<dbReference type="InterPro" id="IPR050984">
    <property type="entry name" value="Gfo/Idh/MocA_domain"/>
</dbReference>
<comment type="caution">
    <text evidence="5">The sequence shown here is derived from an EMBL/GenBank/DDBJ whole genome shotgun (WGS) entry which is preliminary data.</text>
</comment>
<dbReference type="PANTHER" id="PTHR22604:SF105">
    <property type="entry name" value="TRANS-1,2-DIHYDROBENZENE-1,2-DIOL DEHYDROGENASE"/>
    <property type="match status" value="1"/>
</dbReference>
<evidence type="ECO:0000259" key="4">
    <source>
        <dbReference type="Pfam" id="PF22725"/>
    </source>
</evidence>
<protein>
    <submittedName>
        <fullName evidence="5">Gfo/Idh/MocA family oxidoreductase</fullName>
    </submittedName>
</protein>
<keyword evidence="2" id="KW-0560">Oxidoreductase</keyword>
<dbReference type="Gene3D" id="3.30.360.10">
    <property type="entry name" value="Dihydrodipicolinate Reductase, domain 2"/>
    <property type="match status" value="1"/>
</dbReference>
<evidence type="ECO:0000256" key="2">
    <source>
        <dbReference type="ARBA" id="ARBA00023002"/>
    </source>
</evidence>
<name>A0A9D1NYF8_9FIRM</name>
<evidence type="ECO:0000256" key="1">
    <source>
        <dbReference type="ARBA" id="ARBA00010928"/>
    </source>
</evidence>
<accession>A0A9D1NYF8</accession>
<dbReference type="InterPro" id="IPR055170">
    <property type="entry name" value="GFO_IDH_MocA-like_dom"/>
</dbReference>
<evidence type="ECO:0000259" key="3">
    <source>
        <dbReference type="Pfam" id="PF01408"/>
    </source>
</evidence>
<dbReference type="Pfam" id="PF22725">
    <property type="entry name" value="GFO_IDH_MocA_C3"/>
    <property type="match status" value="1"/>
</dbReference>
<dbReference type="SUPFAM" id="SSF51735">
    <property type="entry name" value="NAD(P)-binding Rossmann-fold domains"/>
    <property type="match status" value="1"/>
</dbReference>
<feature type="domain" description="GFO/IDH/MocA-like oxidoreductase" evidence="4">
    <location>
        <begin position="129"/>
        <end position="243"/>
    </location>
</feature>
<dbReference type="Gene3D" id="3.40.50.720">
    <property type="entry name" value="NAD(P)-binding Rossmann-like Domain"/>
    <property type="match status" value="1"/>
</dbReference>
<comment type="similarity">
    <text evidence="1">Belongs to the Gfo/Idh/MocA family.</text>
</comment>
<evidence type="ECO:0000313" key="5">
    <source>
        <dbReference type="EMBL" id="HIV22667.1"/>
    </source>
</evidence>
<gene>
    <name evidence="5" type="ORF">IAC80_01875</name>
</gene>
<dbReference type="PANTHER" id="PTHR22604">
    <property type="entry name" value="OXIDOREDUCTASES"/>
    <property type="match status" value="1"/>
</dbReference>
<proteinExistence type="inferred from homology"/>
<dbReference type="Pfam" id="PF01408">
    <property type="entry name" value="GFO_IDH_MocA"/>
    <property type="match status" value="1"/>
</dbReference>
<dbReference type="Proteomes" id="UP000886889">
    <property type="component" value="Unassembled WGS sequence"/>
</dbReference>
<dbReference type="GO" id="GO:0000166">
    <property type="term" value="F:nucleotide binding"/>
    <property type="evidence" value="ECO:0007669"/>
    <property type="project" value="InterPro"/>
</dbReference>
<reference evidence="5" key="1">
    <citation type="submission" date="2020-10" db="EMBL/GenBank/DDBJ databases">
        <authorList>
            <person name="Gilroy R."/>
        </authorList>
    </citation>
    <scope>NUCLEOTIDE SEQUENCE</scope>
    <source>
        <strain evidence="5">ChiBcec6-7307</strain>
    </source>
</reference>
<organism evidence="5 6">
    <name type="scientific">Candidatus Merdiplasma excrementigallinarum</name>
    <dbReference type="NCBI Taxonomy" id="2840864"/>
    <lineage>
        <taxon>Bacteria</taxon>
        <taxon>Bacillati</taxon>
        <taxon>Bacillota</taxon>
        <taxon>Clostridia</taxon>
        <taxon>Lachnospirales</taxon>
        <taxon>Lachnospiraceae</taxon>
        <taxon>Lachnospiraceae incertae sedis</taxon>
        <taxon>Candidatus Merdiplasma</taxon>
    </lineage>
</organism>
<dbReference type="SUPFAM" id="SSF55347">
    <property type="entry name" value="Glyceraldehyde-3-phosphate dehydrogenase-like, C-terminal domain"/>
    <property type="match status" value="1"/>
</dbReference>
<feature type="domain" description="Gfo/Idh/MocA-like oxidoreductase N-terminal" evidence="3">
    <location>
        <begin position="2"/>
        <end position="117"/>
    </location>
</feature>
<dbReference type="InterPro" id="IPR036291">
    <property type="entry name" value="NAD(P)-bd_dom_sf"/>
</dbReference>
<dbReference type="GO" id="GO:0016491">
    <property type="term" value="F:oxidoreductase activity"/>
    <property type="evidence" value="ECO:0007669"/>
    <property type="project" value="UniProtKB-KW"/>
</dbReference>
<sequence>MKMGILGAGRIAVTMAQTIAQMPDVTSWAVGARSLERAQKFAEEYGFEKAYGSYEELAADPELDLIYVATPHALHAEHIRLCLEHGKNVLAEKAFTLTADQAREVLALAEQKGLLLTEAIWTRYMPMRRKLEEVLESGVIGKPTSLWANLSYYLLHKERIVDRSLGGGALLDIGVYCLNFASMVFGDDISEVKASSVLSDQGIDLADSITLFYPDGKMAVLHSNAQAESDREGLIYGEKGYIRVLNINNCEGIIVYDANHQEIARYETPRQITGYEYEVEACARAIAKGDLECPEMPHSETIRMMELMDQIREQMGVKYDV</sequence>
<dbReference type="EMBL" id="DVOS01000022">
    <property type="protein sequence ID" value="HIV22667.1"/>
    <property type="molecule type" value="Genomic_DNA"/>
</dbReference>
<reference evidence="5" key="2">
    <citation type="journal article" date="2021" name="PeerJ">
        <title>Extensive microbial diversity within the chicken gut microbiome revealed by metagenomics and culture.</title>
        <authorList>
            <person name="Gilroy R."/>
            <person name="Ravi A."/>
            <person name="Getino M."/>
            <person name="Pursley I."/>
            <person name="Horton D.L."/>
            <person name="Alikhan N.F."/>
            <person name="Baker D."/>
            <person name="Gharbi K."/>
            <person name="Hall N."/>
            <person name="Watson M."/>
            <person name="Adriaenssens E.M."/>
            <person name="Foster-Nyarko E."/>
            <person name="Jarju S."/>
            <person name="Secka A."/>
            <person name="Antonio M."/>
            <person name="Oren A."/>
            <person name="Chaudhuri R.R."/>
            <person name="La Ragione R."/>
            <person name="Hildebrand F."/>
            <person name="Pallen M.J."/>
        </authorList>
    </citation>
    <scope>NUCLEOTIDE SEQUENCE</scope>
    <source>
        <strain evidence="5">ChiBcec6-7307</strain>
    </source>
</reference>
<dbReference type="InterPro" id="IPR000683">
    <property type="entry name" value="Gfo/Idh/MocA-like_OxRdtase_N"/>
</dbReference>
<evidence type="ECO:0000313" key="6">
    <source>
        <dbReference type="Proteomes" id="UP000886889"/>
    </source>
</evidence>
<dbReference type="AlphaFoldDB" id="A0A9D1NYF8"/>